<dbReference type="NCBIfam" id="NF002208">
    <property type="entry name" value="PRK01099.1-3"/>
    <property type="match status" value="1"/>
</dbReference>
<dbReference type="EMBL" id="CP002408">
    <property type="protein sequence ID" value="AFU59159.1"/>
    <property type="molecule type" value="Genomic_DNA"/>
</dbReference>
<dbReference type="AlphaFoldDB" id="K0IND0"/>
<dbReference type="InParanoid" id="K0IND0"/>
<dbReference type="GO" id="GO:0042797">
    <property type="term" value="P:tRNA transcription by RNA polymerase III"/>
    <property type="evidence" value="ECO:0007669"/>
    <property type="project" value="TreeGrafter"/>
</dbReference>
<dbReference type="KEGG" id="nga:Ngar_c22290"/>
<keyword evidence="5" id="KW-1185">Reference proteome</keyword>
<dbReference type="GO" id="GO:0003899">
    <property type="term" value="F:DNA-directed RNA polymerase activity"/>
    <property type="evidence" value="ECO:0007669"/>
    <property type="project" value="InterPro"/>
</dbReference>
<dbReference type="PANTHER" id="PTHR47227">
    <property type="entry name" value="DNA-DIRECTED RNA POLYMERASE SUBUNIT K"/>
    <property type="match status" value="1"/>
</dbReference>
<keyword evidence="2" id="KW-0804">Transcription</keyword>
<evidence type="ECO:0000313" key="5">
    <source>
        <dbReference type="Proteomes" id="UP000008037"/>
    </source>
</evidence>
<protein>
    <submittedName>
        <fullName evidence="4">DNA-directed RNA polymerase subunit K</fullName>
    </submittedName>
</protein>
<dbReference type="InterPro" id="IPR006110">
    <property type="entry name" value="Pol_omega/Rpo6/RPB6"/>
</dbReference>
<feature type="region of interest" description="Disordered" evidence="3">
    <location>
        <begin position="1"/>
        <end position="58"/>
    </location>
</feature>
<accession>K0IND0</accession>
<dbReference type="STRING" id="1237085.Ngar_c22290"/>
<feature type="compositionally biased region" description="Basic residues" evidence="3">
    <location>
        <begin position="1"/>
        <end position="12"/>
    </location>
</feature>
<dbReference type="PANTHER" id="PTHR47227:SF5">
    <property type="entry name" value="DNA-DIRECTED RNA POLYMERASES I, II, AND III SUBUNIT RPABC2"/>
    <property type="match status" value="1"/>
</dbReference>
<dbReference type="Gene3D" id="3.90.940.10">
    <property type="match status" value="1"/>
</dbReference>
<dbReference type="GO" id="GO:0006360">
    <property type="term" value="P:transcription by RNA polymerase I"/>
    <property type="evidence" value="ECO:0007669"/>
    <property type="project" value="TreeGrafter"/>
</dbReference>
<dbReference type="GO" id="GO:0000428">
    <property type="term" value="C:DNA-directed RNA polymerase complex"/>
    <property type="evidence" value="ECO:0007669"/>
    <property type="project" value="UniProtKB-KW"/>
</dbReference>
<dbReference type="Proteomes" id="UP000008037">
    <property type="component" value="Chromosome"/>
</dbReference>
<proteinExistence type="predicted"/>
<evidence type="ECO:0000256" key="1">
    <source>
        <dbReference type="ARBA" id="ARBA00022478"/>
    </source>
</evidence>
<evidence type="ECO:0000256" key="3">
    <source>
        <dbReference type="SAM" id="MobiDB-lite"/>
    </source>
</evidence>
<name>K0IND0_NITGG</name>
<dbReference type="GO" id="GO:0003677">
    <property type="term" value="F:DNA binding"/>
    <property type="evidence" value="ECO:0007669"/>
    <property type="project" value="InterPro"/>
</dbReference>
<dbReference type="SUPFAM" id="SSF63562">
    <property type="entry name" value="RPB6/omega subunit-like"/>
    <property type="match status" value="1"/>
</dbReference>
<dbReference type="Pfam" id="PF01192">
    <property type="entry name" value="RNA_pol_Rpb6"/>
    <property type="match status" value="1"/>
</dbReference>
<keyword evidence="1 4" id="KW-0240">DNA-directed RNA polymerase</keyword>
<sequence length="157" mass="17315">MVVKHSSKKSAAPKKPATTAKAKTKKASAPRPLKKNKKGAASRKQVQELIASKKSSRPADEVVTYPEVEYELKEIEPQGNKVLIGPPWLTRFERARITGSRSLQLSLGAPPLIKVPEQAKSSIMLAVEEIDAKALPISIRRILPNGVYQDIPIDWMK</sequence>
<gene>
    <name evidence="4" type="primary">rpoK</name>
    <name evidence="4" type="ordered locus">Ngar_c22290</name>
</gene>
<dbReference type="NCBIfam" id="NF002207">
    <property type="entry name" value="PRK01099.1-2"/>
    <property type="match status" value="1"/>
</dbReference>
<dbReference type="GO" id="GO:0006366">
    <property type="term" value="P:transcription by RNA polymerase II"/>
    <property type="evidence" value="ECO:0007669"/>
    <property type="project" value="TreeGrafter"/>
</dbReference>
<dbReference type="HOGENOM" id="CLU_1860765_0_0_2"/>
<feature type="compositionally biased region" description="Basic residues" evidence="3">
    <location>
        <begin position="22"/>
        <end position="41"/>
    </location>
</feature>
<evidence type="ECO:0000313" key="4">
    <source>
        <dbReference type="EMBL" id="AFU59159.1"/>
    </source>
</evidence>
<organism evidence="4 5">
    <name type="scientific">Nitrososphaera gargensis (strain Ga9.2)</name>
    <dbReference type="NCBI Taxonomy" id="1237085"/>
    <lineage>
        <taxon>Archaea</taxon>
        <taxon>Nitrososphaerota</taxon>
        <taxon>Nitrososphaeria</taxon>
        <taxon>Nitrososphaerales</taxon>
        <taxon>Nitrososphaeraceae</taxon>
        <taxon>Nitrososphaera</taxon>
    </lineage>
</organism>
<reference evidence="4 5" key="1">
    <citation type="journal article" date="2012" name="Environ. Microbiol.">
        <title>The genome of the ammonia-oxidizing Candidatus Nitrososphaera gargensis: insights into metabolic versatility and environmental adaptations.</title>
        <authorList>
            <person name="Spang A."/>
            <person name="Poehlein A."/>
            <person name="Offre P."/>
            <person name="Zumbragel S."/>
            <person name="Haider S."/>
            <person name="Rychlik N."/>
            <person name="Nowka B."/>
            <person name="Schmeisser C."/>
            <person name="Lebedeva E.V."/>
            <person name="Rattei T."/>
            <person name="Bohm C."/>
            <person name="Schmid M."/>
            <person name="Galushko A."/>
            <person name="Hatzenpichler R."/>
            <person name="Weinmaier T."/>
            <person name="Daniel R."/>
            <person name="Schleper C."/>
            <person name="Spieck E."/>
            <person name="Streit W."/>
            <person name="Wagner M."/>
        </authorList>
    </citation>
    <scope>NUCLEOTIDE SEQUENCE [LARGE SCALE GENOMIC DNA]</scope>
    <source>
        <strain evidence="5">Ga9.2</strain>
    </source>
</reference>
<dbReference type="InterPro" id="IPR036161">
    <property type="entry name" value="RPB6/omega-like_sf"/>
</dbReference>
<evidence type="ECO:0000256" key="2">
    <source>
        <dbReference type="ARBA" id="ARBA00023163"/>
    </source>
</evidence>